<dbReference type="PANTHER" id="PTHR24286">
    <property type="entry name" value="CYTOCHROME P450 26"/>
    <property type="match status" value="1"/>
</dbReference>
<evidence type="ECO:0000256" key="4">
    <source>
        <dbReference type="ARBA" id="ARBA00022723"/>
    </source>
</evidence>
<evidence type="ECO:0000313" key="9">
    <source>
        <dbReference type="Proteomes" id="UP000266673"/>
    </source>
</evidence>
<keyword evidence="9" id="KW-1185">Reference proteome</keyword>
<dbReference type="STRING" id="44941.A0A397TUU7"/>
<dbReference type="InterPro" id="IPR036396">
    <property type="entry name" value="Cyt_P450_sf"/>
</dbReference>
<dbReference type="GO" id="GO:0004497">
    <property type="term" value="F:monooxygenase activity"/>
    <property type="evidence" value="ECO:0007669"/>
    <property type="project" value="UniProtKB-KW"/>
</dbReference>
<dbReference type="GO" id="GO:0020037">
    <property type="term" value="F:heme binding"/>
    <property type="evidence" value="ECO:0007669"/>
    <property type="project" value="InterPro"/>
</dbReference>
<comment type="similarity">
    <text evidence="2">Belongs to the cytochrome P450 family.</text>
</comment>
<evidence type="ECO:0000256" key="3">
    <source>
        <dbReference type="ARBA" id="ARBA00022617"/>
    </source>
</evidence>
<keyword evidence="4" id="KW-0479">Metal-binding</keyword>
<evidence type="ECO:0000256" key="6">
    <source>
        <dbReference type="ARBA" id="ARBA00023004"/>
    </source>
</evidence>
<name>A0A397TUU7_9GLOM</name>
<protein>
    <submittedName>
        <fullName evidence="8">Cytochrome P450</fullName>
    </submittedName>
</protein>
<evidence type="ECO:0000256" key="5">
    <source>
        <dbReference type="ARBA" id="ARBA00023002"/>
    </source>
</evidence>
<dbReference type="Proteomes" id="UP000266673">
    <property type="component" value="Unassembled WGS sequence"/>
</dbReference>
<comment type="cofactor">
    <cofactor evidence="1">
        <name>heme</name>
        <dbReference type="ChEBI" id="CHEBI:30413"/>
    </cofactor>
</comment>
<dbReference type="GO" id="GO:0005506">
    <property type="term" value="F:iron ion binding"/>
    <property type="evidence" value="ECO:0007669"/>
    <property type="project" value="InterPro"/>
</dbReference>
<dbReference type="GO" id="GO:0016125">
    <property type="term" value="P:sterol metabolic process"/>
    <property type="evidence" value="ECO:0007669"/>
    <property type="project" value="TreeGrafter"/>
</dbReference>
<dbReference type="SUPFAM" id="SSF48264">
    <property type="entry name" value="Cytochrome P450"/>
    <property type="match status" value="1"/>
</dbReference>
<dbReference type="Pfam" id="PF00067">
    <property type="entry name" value="p450"/>
    <property type="match status" value="1"/>
</dbReference>
<dbReference type="AlphaFoldDB" id="A0A397TUU7"/>
<dbReference type="OrthoDB" id="2797248at2759"/>
<sequence>MQNFARNGDSENLFIGYVFEALRRSPAVPGLLRIAKNDTNIGNTRIKKDDLIFANLEQTHMDPNQFKDPENINPARYNDDKDKYKLFGGRMHGFFGEYIISVALPTILKVIISRPKIKRVEGTAGKLNYVTDKGKRKFYINSEVPFVLILLI</sequence>
<keyword evidence="3" id="KW-0349">Heme</keyword>
<evidence type="ECO:0000256" key="1">
    <source>
        <dbReference type="ARBA" id="ARBA00001971"/>
    </source>
</evidence>
<keyword evidence="5" id="KW-0560">Oxidoreductase</keyword>
<dbReference type="GO" id="GO:0016705">
    <property type="term" value="F:oxidoreductase activity, acting on paired donors, with incorporation or reduction of molecular oxygen"/>
    <property type="evidence" value="ECO:0007669"/>
    <property type="project" value="InterPro"/>
</dbReference>
<organism evidence="8 9">
    <name type="scientific">Gigaspora rosea</name>
    <dbReference type="NCBI Taxonomy" id="44941"/>
    <lineage>
        <taxon>Eukaryota</taxon>
        <taxon>Fungi</taxon>
        <taxon>Fungi incertae sedis</taxon>
        <taxon>Mucoromycota</taxon>
        <taxon>Glomeromycotina</taxon>
        <taxon>Glomeromycetes</taxon>
        <taxon>Diversisporales</taxon>
        <taxon>Gigasporaceae</taxon>
        <taxon>Gigaspora</taxon>
    </lineage>
</organism>
<keyword evidence="6" id="KW-0408">Iron</keyword>
<evidence type="ECO:0000256" key="2">
    <source>
        <dbReference type="ARBA" id="ARBA00010617"/>
    </source>
</evidence>
<keyword evidence="7" id="KW-0503">Monooxygenase</keyword>
<reference evidence="8 9" key="1">
    <citation type="submission" date="2018-06" db="EMBL/GenBank/DDBJ databases">
        <title>Comparative genomics reveals the genomic features of Rhizophagus irregularis, R. cerebriforme, R. diaphanum and Gigaspora rosea, and their symbiotic lifestyle signature.</title>
        <authorList>
            <person name="Morin E."/>
            <person name="San Clemente H."/>
            <person name="Chen E.C.H."/>
            <person name="De La Providencia I."/>
            <person name="Hainaut M."/>
            <person name="Kuo A."/>
            <person name="Kohler A."/>
            <person name="Murat C."/>
            <person name="Tang N."/>
            <person name="Roy S."/>
            <person name="Loubradou J."/>
            <person name="Henrissat B."/>
            <person name="Grigoriev I.V."/>
            <person name="Corradi N."/>
            <person name="Roux C."/>
            <person name="Martin F.M."/>
        </authorList>
    </citation>
    <scope>NUCLEOTIDE SEQUENCE [LARGE SCALE GENOMIC DNA]</scope>
    <source>
        <strain evidence="8 9">DAOM 194757</strain>
    </source>
</reference>
<comment type="caution">
    <text evidence="8">The sequence shown here is derived from an EMBL/GenBank/DDBJ whole genome shotgun (WGS) entry which is preliminary data.</text>
</comment>
<proteinExistence type="inferred from homology"/>
<dbReference type="InterPro" id="IPR001128">
    <property type="entry name" value="Cyt_P450"/>
</dbReference>
<dbReference type="EMBL" id="QKWP01002933">
    <property type="protein sequence ID" value="RIB01800.1"/>
    <property type="molecule type" value="Genomic_DNA"/>
</dbReference>
<dbReference type="PANTHER" id="PTHR24286:SF24">
    <property type="entry name" value="LANOSTEROL 14-ALPHA DEMETHYLASE"/>
    <property type="match status" value="1"/>
</dbReference>
<evidence type="ECO:0000313" key="8">
    <source>
        <dbReference type="EMBL" id="RIB01800.1"/>
    </source>
</evidence>
<evidence type="ECO:0000256" key="7">
    <source>
        <dbReference type="ARBA" id="ARBA00023033"/>
    </source>
</evidence>
<accession>A0A397TUU7</accession>
<gene>
    <name evidence="8" type="ORF">C2G38_950477</name>
</gene>
<dbReference type="Gene3D" id="1.10.630.10">
    <property type="entry name" value="Cytochrome P450"/>
    <property type="match status" value="1"/>
</dbReference>